<protein>
    <submittedName>
        <fullName evidence="5">NACHT domain-containing protein</fullName>
    </submittedName>
</protein>
<organism evidence="5 6">
    <name type="scientific">Streptomyces cynarae</name>
    <dbReference type="NCBI Taxonomy" id="2981134"/>
    <lineage>
        <taxon>Bacteria</taxon>
        <taxon>Bacillati</taxon>
        <taxon>Actinomycetota</taxon>
        <taxon>Actinomycetes</taxon>
        <taxon>Kitasatosporales</taxon>
        <taxon>Streptomycetaceae</taxon>
        <taxon>Streptomyces</taxon>
    </lineage>
</organism>
<dbReference type="Gene3D" id="2.40.10.120">
    <property type="match status" value="1"/>
</dbReference>
<evidence type="ECO:0000256" key="3">
    <source>
        <dbReference type="SAM" id="MobiDB-lite"/>
    </source>
</evidence>
<keyword evidence="2" id="KW-0067">ATP-binding</keyword>
<proteinExistence type="predicted"/>
<dbReference type="InterPro" id="IPR032675">
    <property type="entry name" value="LRR_dom_sf"/>
</dbReference>
<dbReference type="PANTHER" id="PTHR46844">
    <property type="entry name" value="SLR5058 PROTEIN"/>
    <property type="match status" value="1"/>
</dbReference>
<dbReference type="InterPro" id="IPR027417">
    <property type="entry name" value="P-loop_NTPase"/>
</dbReference>
<keyword evidence="6" id="KW-1185">Reference proteome</keyword>
<dbReference type="InterPro" id="IPR009003">
    <property type="entry name" value="Peptidase_S1_PA"/>
</dbReference>
<evidence type="ECO:0000256" key="1">
    <source>
        <dbReference type="ARBA" id="ARBA00022741"/>
    </source>
</evidence>
<dbReference type="Pfam" id="PF05729">
    <property type="entry name" value="NACHT"/>
    <property type="match status" value="1"/>
</dbReference>
<feature type="region of interest" description="Disordered" evidence="3">
    <location>
        <begin position="1118"/>
        <end position="1138"/>
    </location>
</feature>
<name>A0ABY6ECS3_9ACTN</name>
<dbReference type="Proteomes" id="UP001061298">
    <property type="component" value="Chromosome"/>
</dbReference>
<dbReference type="PANTHER" id="PTHR46844:SF1">
    <property type="entry name" value="SLR5058 PROTEIN"/>
    <property type="match status" value="1"/>
</dbReference>
<accession>A0ABY6ECS3</accession>
<evidence type="ECO:0000313" key="5">
    <source>
        <dbReference type="EMBL" id="UXY24002.1"/>
    </source>
</evidence>
<keyword evidence="1" id="KW-0547">Nucleotide-binding</keyword>
<feature type="compositionally biased region" description="Basic and acidic residues" evidence="3">
    <location>
        <begin position="277"/>
        <end position="292"/>
    </location>
</feature>
<dbReference type="PROSITE" id="PS50837">
    <property type="entry name" value="NACHT"/>
    <property type="match status" value="1"/>
</dbReference>
<gene>
    <name evidence="5" type="ORF">N8I84_38845</name>
</gene>
<dbReference type="EMBL" id="CP106793">
    <property type="protein sequence ID" value="UXY24002.1"/>
    <property type="molecule type" value="Genomic_DNA"/>
</dbReference>
<evidence type="ECO:0000259" key="4">
    <source>
        <dbReference type="PROSITE" id="PS50837"/>
    </source>
</evidence>
<feature type="domain" description="NACHT" evidence="4">
    <location>
        <begin position="309"/>
        <end position="646"/>
    </location>
</feature>
<dbReference type="SUPFAM" id="SSF52047">
    <property type="entry name" value="RNI-like"/>
    <property type="match status" value="1"/>
</dbReference>
<feature type="region of interest" description="Disordered" evidence="3">
    <location>
        <begin position="272"/>
        <end position="297"/>
    </location>
</feature>
<reference evidence="5" key="1">
    <citation type="submission" date="2022-10" db="EMBL/GenBank/DDBJ databases">
        <authorList>
            <person name="Mo P."/>
        </authorList>
    </citation>
    <scope>NUCLEOTIDE SEQUENCE</scope>
    <source>
        <strain evidence="5">HUAS 13-4</strain>
    </source>
</reference>
<evidence type="ECO:0000256" key="2">
    <source>
        <dbReference type="ARBA" id="ARBA00022840"/>
    </source>
</evidence>
<dbReference type="RefSeq" id="WP_263234235.1">
    <property type="nucleotide sequence ID" value="NZ_CP106793.1"/>
</dbReference>
<dbReference type="SUPFAM" id="SSF50494">
    <property type="entry name" value="Trypsin-like serine proteases"/>
    <property type="match status" value="1"/>
</dbReference>
<dbReference type="Gene3D" id="3.40.50.300">
    <property type="entry name" value="P-loop containing nucleotide triphosphate hydrolases"/>
    <property type="match status" value="1"/>
</dbReference>
<dbReference type="Gene3D" id="3.80.10.10">
    <property type="entry name" value="Ribonuclease Inhibitor"/>
    <property type="match status" value="1"/>
</dbReference>
<dbReference type="Pfam" id="PF13365">
    <property type="entry name" value="Trypsin_2"/>
    <property type="match status" value="1"/>
</dbReference>
<dbReference type="SUPFAM" id="SSF52540">
    <property type="entry name" value="P-loop containing nucleoside triphosphate hydrolases"/>
    <property type="match status" value="1"/>
</dbReference>
<sequence>MGPERFRIAAVLGTRQGSGYLLTPRLVLTAGHVVQNRYLAKVATLGGVGEVECRVVWSRHDRECDAALLLAKRDLIPAELAEQLEPVRWGVPSGLAPMESCQAIGFPQMQRDGEDGLDTEQVVGTFKPGSRMVRSRYVLDSPYTPPLARAEGSSPWAGMSGAALFAQGTIIGVVVTDPVNWQHGRLEAVRSRVLFGDPEFVERLVKHTGHQPTVDELTDPEHNPHAEFERRYAAYVAEFYNELRIFGLDFSRQEHAQWPLDTAYLSLELAPRHRGRSGPEDRVGEPGGRFHDPVGGGRQRVETAFARRTRILLRGHAGSGKTTLVQWLAVTAARREFPLALGHLQGCLPFVLPLRTLTRRDALPEPQDFLSAVGNPLHSLQPGGWADQVLQSGRGLLLIDGVDEIQEGDRQRTRDWLKQLITLYPDCVFLVTTRPSAVDDGWLSSQQFTELNLLPMNRQDVTAFMHRWHQAAARTVERSDERAQLAEYEQVLADSLPRKNDLGRLATNPLMCAMICALHRDRNSYLPQNRLELYEAALSMLLVRRDVQRRVATHLQINESAQLWLLQQLAYWMIRNGHAEADRSNVLRVLADGLRSMPQVAAPEQAADVLDHLLLRSGILRAPSPDTVEFIHRTFQDYLGSKAAVEGQDLNLVAAHAHEPQWEDVVRMAVGHARADERAILLRRLLELGDMAASPQRERLHLLAAACLEHATALAPDVRVEVERRAAALVPPESPADAELLAQAGTVALDLLPSPEGLTAGQAGAVVRTARLLGGEHAYQVLHSFRAHPDQNVRQELADAWDGFDARAYAEGILVHTPLAGVRLTVSSAAQLSALSTMASVPVLACVGDFPAEALSPVLRRARPDDFTLDANDVLRDLEFLAVDLPELSALCLSDCGGLTDYSALRRLRMNTVILRNVPSGPDLSPLQDVETLHDATFRWDRGGAARRLTLTDVPFPAGLRRLRILGNLVVADLHAIRRWPQLTSLALSGTPVPAEELAALSRLPSLKDVDLTIEDLCPSDLSQVVRLPGVTSAQVTTHATADRCTADLLARMLPSLQKLRLHVQFTQAGRRSATVDLSALAGIADVSVTLSWASSGDLRVTGAECLPPGSVRQVLTYHPTSDAPKPPSPWWRRLSSR</sequence>
<dbReference type="InterPro" id="IPR007111">
    <property type="entry name" value="NACHT_NTPase"/>
</dbReference>
<evidence type="ECO:0000313" key="6">
    <source>
        <dbReference type="Proteomes" id="UP001061298"/>
    </source>
</evidence>